<dbReference type="AlphaFoldDB" id="A0A919XJ07"/>
<comment type="caution">
    <text evidence="2">The sequence shown here is derived from an EMBL/GenBank/DDBJ whole genome shotgun (WGS) entry which is preliminary data.</text>
</comment>
<dbReference type="InterPro" id="IPR053864">
    <property type="entry name" value="DUF6933"/>
</dbReference>
<dbReference type="EMBL" id="BORQ01000003">
    <property type="protein sequence ID" value="GIO31755.1"/>
    <property type="molecule type" value="Genomic_DNA"/>
</dbReference>
<gene>
    <name evidence="2" type="ORF">J2TS6_28960</name>
</gene>
<evidence type="ECO:0000259" key="1">
    <source>
        <dbReference type="Pfam" id="PF22016"/>
    </source>
</evidence>
<dbReference type="Proteomes" id="UP000679779">
    <property type="component" value="Unassembled WGS sequence"/>
</dbReference>
<evidence type="ECO:0000313" key="2">
    <source>
        <dbReference type="EMBL" id="GIO31755.1"/>
    </source>
</evidence>
<accession>A0A919XJ07</accession>
<sequence length="158" mass="18762">MALRFTQSLLKDMKVTPETVEEVDDFWSWHANIYYLNNRKHILFVNDLSRICIIIDGIRKGQLALLQEKFLETLEAYLKYEDISTTLIEKYLNSGTDLCISKTNSRSVLGTMNEITIFNSDNFDNNLDRLEWLNRLIHKPIKHDYPIEFFKKRLEQLN</sequence>
<reference evidence="2" key="1">
    <citation type="submission" date="2021-03" db="EMBL/GenBank/DDBJ databases">
        <title>Antimicrobial resistance genes in bacteria isolated from Japanese honey, and their potential for conferring macrolide and lincosamide resistance in the American foulbrood pathogen Paenibacillus larvae.</title>
        <authorList>
            <person name="Okamoto M."/>
            <person name="Kumagai M."/>
            <person name="Kanamori H."/>
            <person name="Takamatsu D."/>
        </authorList>
    </citation>
    <scope>NUCLEOTIDE SEQUENCE</scope>
    <source>
        <strain evidence="2">J2TS6</strain>
    </source>
</reference>
<keyword evidence="3" id="KW-1185">Reference proteome</keyword>
<feature type="domain" description="DUF6933" evidence="1">
    <location>
        <begin position="3"/>
        <end position="148"/>
    </location>
</feature>
<dbReference type="RefSeq" id="WP_244873103.1">
    <property type="nucleotide sequence ID" value="NZ_BORQ01000003.1"/>
</dbReference>
<proteinExistence type="predicted"/>
<organism evidence="2 3">
    <name type="scientific">Paenibacillus albilobatus</name>
    <dbReference type="NCBI Taxonomy" id="2716884"/>
    <lineage>
        <taxon>Bacteria</taxon>
        <taxon>Bacillati</taxon>
        <taxon>Bacillota</taxon>
        <taxon>Bacilli</taxon>
        <taxon>Bacillales</taxon>
        <taxon>Paenibacillaceae</taxon>
        <taxon>Paenibacillus</taxon>
    </lineage>
</organism>
<evidence type="ECO:0000313" key="3">
    <source>
        <dbReference type="Proteomes" id="UP000679779"/>
    </source>
</evidence>
<protein>
    <recommendedName>
        <fullName evidence="1">DUF6933 domain-containing protein</fullName>
    </recommendedName>
</protein>
<name>A0A919XJ07_9BACL</name>
<dbReference type="Pfam" id="PF22016">
    <property type="entry name" value="DUF6933"/>
    <property type="match status" value="1"/>
</dbReference>